<evidence type="ECO:0000313" key="2">
    <source>
        <dbReference type="Proteomes" id="UP001501295"/>
    </source>
</evidence>
<name>A0ABP8W1Z3_9MICO</name>
<organism evidence="1 2">
    <name type="scientific">Frondihabitans cladoniiphilus</name>
    <dbReference type="NCBI Taxonomy" id="715785"/>
    <lineage>
        <taxon>Bacteria</taxon>
        <taxon>Bacillati</taxon>
        <taxon>Actinomycetota</taxon>
        <taxon>Actinomycetes</taxon>
        <taxon>Micrococcales</taxon>
        <taxon>Microbacteriaceae</taxon>
        <taxon>Frondihabitans</taxon>
    </lineage>
</organism>
<dbReference type="EMBL" id="BAABLM010000005">
    <property type="protein sequence ID" value="GAA4678479.1"/>
    <property type="molecule type" value="Genomic_DNA"/>
</dbReference>
<dbReference type="RefSeq" id="WP_345376150.1">
    <property type="nucleotide sequence ID" value="NZ_BAABLM010000005.1"/>
</dbReference>
<gene>
    <name evidence="1" type="ORF">GCM10025780_24210</name>
</gene>
<protein>
    <submittedName>
        <fullName evidence="1">Uncharacterized protein</fullName>
    </submittedName>
</protein>
<evidence type="ECO:0000313" key="1">
    <source>
        <dbReference type="EMBL" id="GAA4678479.1"/>
    </source>
</evidence>
<keyword evidence="2" id="KW-1185">Reference proteome</keyword>
<proteinExistence type="predicted"/>
<dbReference type="Proteomes" id="UP001501295">
    <property type="component" value="Unassembled WGS sequence"/>
</dbReference>
<sequence length="133" mass="15157">MPVGNRDASYRYRLEVLFAFQMAFLEVRNADVTRSLSQRLLDGSERGDILGIDTWLFKVRNARNIDFSEAMDAARFEAQAASVENFAAIQSHRNRSINDSYVVMPLSQLTRLLRDGMSAQLHSEERDGIARTE</sequence>
<comment type="caution">
    <text evidence="1">The sequence shown here is derived from an EMBL/GenBank/DDBJ whole genome shotgun (WGS) entry which is preliminary data.</text>
</comment>
<reference evidence="2" key="1">
    <citation type="journal article" date="2019" name="Int. J. Syst. Evol. Microbiol.">
        <title>The Global Catalogue of Microorganisms (GCM) 10K type strain sequencing project: providing services to taxonomists for standard genome sequencing and annotation.</title>
        <authorList>
            <consortium name="The Broad Institute Genomics Platform"/>
            <consortium name="The Broad Institute Genome Sequencing Center for Infectious Disease"/>
            <person name="Wu L."/>
            <person name="Ma J."/>
        </authorList>
    </citation>
    <scope>NUCLEOTIDE SEQUENCE [LARGE SCALE GENOMIC DNA]</scope>
    <source>
        <strain evidence="2">JCM 18956</strain>
    </source>
</reference>
<accession>A0ABP8W1Z3</accession>